<dbReference type="InterPro" id="IPR051962">
    <property type="entry name" value="Cuticlin"/>
</dbReference>
<feature type="non-terminal residue" evidence="14">
    <location>
        <position position="1"/>
    </location>
</feature>
<evidence type="ECO:0000256" key="8">
    <source>
        <dbReference type="ARBA" id="ARBA00022729"/>
    </source>
</evidence>
<dbReference type="InterPro" id="IPR057475">
    <property type="entry name" value="CUT_C"/>
</dbReference>
<organism evidence="14 15">
    <name type="scientific">Mesorhabditis spiculigera</name>
    <dbReference type="NCBI Taxonomy" id="96644"/>
    <lineage>
        <taxon>Eukaryota</taxon>
        <taxon>Metazoa</taxon>
        <taxon>Ecdysozoa</taxon>
        <taxon>Nematoda</taxon>
        <taxon>Chromadorea</taxon>
        <taxon>Rhabditida</taxon>
        <taxon>Rhabditina</taxon>
        <taxon>Rhabditomorpha</taxon>
        <taxon>Rhabditoidea</taxon>
        <taxon>Rhabditidae</taxon>
        <taxon>Mesorhabditinae</taxon>
        <taxon>Mesorhabditis</taxon>
    </lineage>
</organism>
<evidence type="ECO:0000256" key="3">
    <source>
        <dbReference type="ARBA" id="ARBA00022460"/>
    </source>
</evidence>
<evidence type="ECO:0000256" key="6">
    <source>
        <dbReference type="ARBA" id="ARBA00022679"/>
    </source>
</evidence>
<evidence type="ECO:0000256" key="10">
    <source>
        <dbReference type="ARBA" id="ARBA00022989"/>
    </source>
</evidence>
<dbReference type="InterPro" id="IPR003378">
    <property type="entry name" value="Fringe-like_glycosylTrfase"/>
</dbReference>
<dbReference type="PANTHER" id="PTHR22907:SF11">
    <property type="entry name" value="CUTICLIN-5"/>
    <property type="match status" value="1"/>
</dbReference>
<evidence type="ECO:0000256" key="2">
    <source>
        <dbReference type="ARBA" id="ARBA00004606"/>
    </source>
</evidence>
<keyword evidence="4" id="KW-1003">Cell membrane</keyword>
<name>A0AA36G2N0_9BILA</name>
<keyword evidence="8" id="KW-0732">Signal</keyword>
<accession>A0AA36G2N0</accession>
<keyword evidence="15" id="KW-1185">Reference proteome</keyword>
<dbReference type="GO" id="GO:0016757">
    <property type="term" value="F:glycosyltransferase activity"/>
    <property type="evidence" value="ECO:0007669"/>
    <property type="project" value="UniProtKB-KW"/>
</dbReference>
<comment type="caution">
    <text evidence="14">The sequence shown here is derived from an EMBL/GenBank/DDBJ whole genome shotgun (WGS) entry which is preliminary data.</text>
</comment>
<evidence type="ECO:0000256" key="1">
    <source>
        <dbReference type="ARBA" id="ARBA00004251"/>
    </source>
</evidence>
<feature type="transmembrane region" description="Helical" evidence="12">
    <location>
        <begin position="578"/>
        <end position="605"/>
    </location>
</feature>
<dbReference type="InterPro" id="IPR056953">
    <property type="entry name" value="CUT_N"/>
</dbReference>
<evidence type="ECO:0000256" key="5">
    <source>
        <dbReference type="ARBA" id="ARBA00022676"/>
    </source>
</evidence>
<evidence type="ECO:0000256" key="12">
    <source>
        <dbReference type="SAM" id="Phobius"/>
    </source>
</evidence>
<keyword evidence="6" id="KW-0808">Transferase</keyword>
<dbReference type="Proteomes" id="UP001177023">
    <property type="component" value="Unassembled WGS sequence"/>
</dbReference>
<keyword evidence="7 12" id="KW-0812">Transmembrane</keyword>
<protein>
    <recommendedName>
        <fullName evidence="13">ZP domain-containing protein</fullName>
    </recommendedName>
</protein>
<reference evidence="14" key="1">
    <citation type="submission" date="2023-06" db="EMBL/GenBank/DDBJ databases">
        <authorList>
            <person name="Delattre M."/>
        </authorList>
    </citation>
    <scope>NUCLEOTIDE SEQUENCE</scope>
    <source>
        <strain evidence="14">AF72</strain>
    </source>
</reference>
<feature type="domain" description="ZP" evidence="13">
    <location>
        <begin position="278"/>
        <end position="522"/>
    </location>
</feature>
<evidence type="ECO:0000259" key="13">
    <source>
        <dbReference type="PROSITE" id="PS51034"/>
    </source>
</evidence>
<dbReference type="InterPro" id="IPR001507">
    <property type="entry name" value="ZP_dom"/>
</dbReference>
<keyword evidence="10 12" id="KW-1133">Transmembrane helix</keyword>
<evidence type="ECO:0000313" key="14">
    <source>
        <dbReference type="EMBL" id="CAJ0575971.1"/>
    </source>
</evidence>
<dbReference type="AlphaFoldDB" id="A0AA36G2N0"/>
<comment type="subcellular location">
    <subcellularLocation>
        <location evidence="1">Cell membrane</location>
        <topology evidence="1">Single-pass type I membrane protein</topology>
    </subcellularLocation>
    <subcellularLocation>
        <location evidence="2">Membrane</location>
        <topology evidence="2">Single-pass type II membrane protein</topology>
    </subcellularLocation>
</comment>
<evidence type="ECO:0000256" key="4">
    <source>
        <dbReference type="ARBA" id="ARBA00022475"/>
    </source>
</evidence>
<evidence type="ECO:0000256" key="7">
    <source>
        <dbReference type="ARBA" id="ARBA00022692"/>
    </source>
</evidence>
<dbReference type="GO" id="GO:0005886">
    <property type="term" value="C:plasma membrane"/>
    <property type="evidence" value="ECO:0007669"/>
    <property type="project" value="UniProtKB-SubCell"/>
</dbReference>
<gene>
    <name evidence="14" type="ORF">MSPICULIGERA_LOCUS14271</name>
</gene>
<keyword evidence="11 12" id="KW-0472">Membrane</keyword>
<dbReference type="Gene3D" id="3.90.550.50">
    <property type="match status" value="1"/>
</dbReference>
<keyword evidence="3" id="KW-0193">Cuticle</keyword>
<dbReference type="Pfam" id="PF25301">
    <property type="entry name" value="CUT_C"/>
    <property type="match status" value="1"/>
</dbReference>
<proteinExistence type="predicted"/>
<evidence type="ECO:0000313" key="15">
    <source>
        <dbReference type="Proteomes" id="UP001177023"/>
    </source>
</evidence>
<dbReference type="Pfam" id="PF02434">
    <property type="entry name" value="Fringe"/>
    <property type="match status" value="1"/>
</dbReference>
<dbReference type="PROSITE" id="PS51034">
    <property type="entry name" value="ZP_2"/>
    <property type="match status" value="1"/>
</dbReference>
<keyword evidence="9" id="KW-0735">Signal-anchor</keyword>
<sequence length="611" mass="69899">MALTRSAKKFLQIGSQVGQHGMIRWHQNSRLYGCSVKDTWRKSPRKLPENVVEIKWDGAKRAVYCFANQLEAYDEQQIKWQRTQPNQYDFYIAMEFQQARQAVIKLRREWRKHVRRQLGCKMALELQILLESNSSWGCHFDDDNYVNVPRLIDFLGEMDVNRDFYIGKKSAAEVALNKKGDTFTFATGGAGICLSNRLLRRLYPYISKFSEISYNISYPDDVTLGYIITHLLQIPLTESKLFHSHYETLRNIPVGELRKQGCVYAQVDNGVIGDPFLDCGDGHIEIRFDTRTPFRGLVFVEDKLNDPACRSPPADGDGVRNTSLRIGFEECAVHKRFSESPRGLFVTTRVIIAFHPEFLTKVDRLYQVQCFYMEMERRLEKQIEISMAPPTMHTANIPMPVCKYEVLDGSPNGPPVLYTTVGQMVYHKWTCESQYNDTFCMTVHSCTVNDGNGDVVRLLDEKGCAQDKYLLNNLEYISDLMAGREAHVYKYADRENMYFDCEITISIKEPGQEFCEYPTCPEPPRRRRLAGLEHEANISNLASGENATFEIDGKMVSREPFVSVHYDLSQFGFCSSGIGAVVFVSFNLFSIILSAGLVFNTFAMLKSGKPL</sequence>
<dbReference type="Pfam" id="PF25057">
    <property type="entry name" value="CUT_N"/>
    <property type="match status" value="1"/>
</dbReference>
<dbReference type="EMBL" id="CATQJA010002641">
    <property type="protein sequence ID" value="CAJ0575971.1"/>
    <property type="molecule type" value="Genomic_DNA"/>
</dbReference>
<keyword evidence="5" id="KW-0328">Glycosyltransferase</keyword>
<evidence type="ECO:0000256" key="9">
    <source>
        <dbReference type="ARBA" id="ARBA00022968"/>
    </source>
</evidence>
<dbReference type="GO" id="GO:0042302">
    <property type="term" value="F:structural constituent of cuticle"/>
    <property type="evidence" value="ECO:0007669"/>
    <property type="project" value="UniProtKB-KW"/>
</dbReference>
<dbReference type="SMART" id="SM00241">
    <property type="entry name" value="ZP"/>
    <property type="match status" value="1"/>
</dbReference>
<dbReference type="PANTHER" id="PTHR22907">
    <property type="entry name" value="GH04558P"/>
    <property type="match status" value="1"/>
</dbReference>
<evidence type="ECO:0000256" key="11">
    <source>
        <dbReference type="ARBA" id="ARBA00023136"/>
    </source>
</evidence>